<keyword evidence="2" id="KW-1185">Reference proteome</keyword>
<proteinExistence type="predicted"/>
<dbReference type="Proteomes" id="UP000663859">
    <property type="component" value="Unassembled WGS sequence"/>
</dbReference>
<dbReference type="EMBL" id="CAJNOB010000026">
    <property type="protein sequence ID" value="CAF0700006.1"/>
    <property type="molecule type" value="Genomic_DNA"/>
</dbReference>
<sequence length="38" mass="4538">MHQKKRRLALLRTKFEVLLADEDSGRVRLSFGRRPLFP</sequence>
<evidence type="ECO:0000313" key="2">
    <source>
        <dbReference type="Proteomes" id="UP000663859"/>
    </source>
</evidence>
<evidence type="ECO:0000313" key="1">
    <source>
        <dbReference type="EMBL" id="CAF0700006.1"/>
    </source>
</evidence>
<dbReference type="AlphaFoldDB" id="A0A8J2BPQ4"/>
<protein>
    <submittedName>
        <fullName evidence="1">Uncharacterized protein</fullName>
    </submittedName>
</protein>
<gene>
    <name evidence="1" type="ORF">MPNT_320008</name>
</gene>
<comment type="caution">
    <text evidence="1">The sequence shown here is derived from an EMBL/GenBank/DDBJ whole genome shotgun (WGS) entry which is preliminary data.</text>
</comment>
<accession>A0A8J2BPQ4</accession>
<organism evidence="1 2">
    <name type="scientific">Candidatus Methylacidithermus pantelleriae</name>
    <dbReference type="NCBI Taxonomy" id="2744239"/>
    <lineage>
        <taxon>Bacteria</taxon>
        <taxon>Pseudomonadati</taxon>
        <taxon>Verrucomicrobiota</taxon>
        <taxon>Methylacidiphilae</taxon>
        <taxon>Methylacidiphilales</taxon>
        <taxon>Methylacidiphilaceae</taxon>
        <taxon>Candidatus Methylacidithermus</taxon>
    </lineage>
</organism>
<name>A0A8J2BPQ4_9BACT</name>
<reference evidence="1" key="1">
    <citation type="submission" date="2021-02" db="EMBL/GenBank/DDBJ databases">
        <authorList>
            <person name="Cremers G."/>
            <person name="Picone N."/>
        </authorList>
    </citation>
    <scope>NUCLEOTIDE SEQUENCE</scope>
    <source>
        <strain evidence="1">PQ17</strain>
    </source>
</reference>